<sequence>MGGVTPITVEYVFGLVVSFLIALLWYWVKSISDGLKEARDERDELRGMVHQVKIDYATKADARADARQVMDALGRLENKVDKLADKLDRKADKA</sequence>
<reference evidence="3 4" key="1">
    <citation type="submission" date="2018-06" db="EMBL/GenBank/DDBJ databases">
        <authorList>
            <consortium name="Pathogen Informatics"/>
            <person name="Doyle S."/>
        </authorList>
    </citation>
    <scope>NUCLEOTIDE SEQUENCE [LARGE SCALE GENOMIC DNA]</scope>
    <source>
        <strain evidence="3 4">NCTC10295</strain>
    </source>
</reference>
<feature type="coiled-coil region" evidence="1">
    <location>
        <begin position="35"/>
        <end position="93"/>
    </location>
</feature>
<evidence type="ECO:0000256" key="1">
    <source>
        <dbReference type="SAM" id="Coils"/>
    </source>
</evidence>
<protein>
    <submittedName>
        <fullName evidence="3">Phage protein</fullName>
    </submittedName>
</protein>
<feature type="transmembrane region" description="Helical" evidence="2">
    <location>
        <begin position="12"/>
        <end position="28"/>
    </location>
</feature>
<dbReference type="Proteomes" id="UP000254651">
    <property type="component" value="Unassembled WGS sequence"/>
</dbReference>
<evidence type="ECO:0000313" key="3">
    <source>
        <dbReference type="EMBL" id="STZ75552.1"/>
    </source>
</evidence>
<name>A0A378UGH4_BERDE</name>
<organism evidence="3 4">
    <name type="scientific">Bergeriella denitrificans</name>
    <name type="common">Neisseria denitrificans</name>
    <dbReference type="NCBI Taxonomy" id="494"/>
    <lineage>
        <taxon>Bacteria</taxon>
        <taxon>Pseudomonadati</taxon>
        <taxon>Pseudomonadota</taxon>
        <taxon>Betaproteobacteria</taxon>
        <taxon>Neisseriales</taxon>
        <taxon>Neisseriaceae</taxon>
        <taxon>Bergeriella</taxon>
    </lineage>
</organism>
<dbReference type="AlphaFoldDB" id="A0A378UGH4"/>
<accession>A0A378UGH4</accession>
<evidence type="ECO:0000256" key="2">
    <source>
        <dbReference type="SAM" id="Phobius"/>
    </source>
</evidence>
<keyword evidence="4" id="KW-1185">Reference proteome</keyword>
<keyword evidence="2" id="KW-1133">Transmembrane helix</keyword>
<evidence type="ECO:0000313" key="4">
    <source>
        <dbReference type="Proteomes" id="UP000254651"/>
    </source>
</evidence>
<dbReference type="RefSeq" id="WP_082790378.1">
    <property type="nucleotide sequence ID" value="NZ_CP181246.1"/>
</dbReference>
<dbReference type="EMBL" id="UGQS01000001">
    <property type="protein sequence ID" value="STZ75552.1"/>
    <property type="molecule type" value="Genomic_DNA"/>
</dbReference>
<proteinExistence type="predicted"/>
<gene>
    <name evidence="3" type="ORF">NCTC10295_00293</name>
</gene>
<keyword evidence="2" id="KW-0472">Membrane</keyword>
<keyword evidence="1" id="KW-0175">Coiled coil</keyword>
<keyword evidence="2" id="KW-0812">Transmembrane</keyword>